<dbReference type="Proteomes" id="UP000594620">
    <property type="component" value="Segment"/>
</dbReference>
<dbReference type="RefSeq" id="YP_011816396.1">
    <property type="nucleotide sequence ID" value="NC_103215.1"/>
</dbReference>
<evidence type="ECO:0000313" key="1">
    <source>
        <dbReference type="EMBL" id="QPI15465.1"/>
    </source>
</evidence>
<organism evidence="1 2">
    <name type="scientific">Salmonella phage GEC_vB_N7</name>
    <dbReference type="NCBI Taxonomy" id="2777380"/>
    <lineage>
        <taxon>Viruses</taxon>
        <taxon>Duplodnaviria</taxon>
        <taxon>Heunggongvirae</taxon>
        <taxon>Uroviricota</taxon>
        <taxon>Caudoviricetes</taxon>
        <taxon>Demerecviridae</taxon>
        <taxon>Markadamsvirinae</taxon>
        <taxon>Epseptimavirus</taxon>
        <taxon>Epseptimavirus N7</taxon>
    </lineage>
</organism>
<reference evidence="1 2" key="1">
    <citation type="submission" date="2020-09" db="EMBL/GenBank/DDBJ databases">
        <authorList>
            <person name="Makalatia K."/>
            <person name="Wagemans J."/>
        </authorList>
    </citation>
    <scope>NUCLEOTIDE SEQUENCE [LARGE SCALE GENOMIC DNA]</scope>
</reference>
<name>A0A7S9SS93_9CAUD</name>
<proteinExistence type="predicted"/>
<evidence type="ECO:0000313" key="2">
    <source>
        <dbReference type="Proteomes" id="UP000594620"/>
    </source>
</evidence>
<accession>A0A7S9SS93</accession>
<gene>
    <name evidence="1" type="ORF">GECvBN7_gp022</name>
</gene>
<dbReference type="GeneID" id="99978833"/>
<sequence>MFLTSLSKRESLSLCNSFAFNSVNDNHSHSTF</sequence>
<keyword evidence="2" id="KW-1185">Reference proteome</keyword>
<protein>
    <submittedName>
        <fullName evidence="1">Uncharacterized protein</fullName>
    </submittedName>
</protein>
<dbReference type="EMBL" id="MW006481">
    <property type="protein sequence ID" value="QPI15465.1"/>
    <property type="molecule type" value="Genomic_DNA"/>
</dbReference>